<feature type="compositionally biased region" description="Acidic residues" evidence="1">
    <location>
        <begin position="1"/>
        <end position="21"/>
    </location>
</feature>
<reference evidence="2" key="1">
    <citation type="journal article" date="2019" name="Sci. Rep.">
        <title>Draft genome of Tanacetum cinerariifolium, the natural source of mosquito coil.</title>
        <authorList>
            <person name="Yamashiro T."/>
            <person name="Shiraishi A."/>
            <person name="Satake H."/>
            <person name="Nakayama K."/>
        </authorList>
    </citation>
    <scope>NUCLEOTIDE SEQUENCE</scope>
</reference>
<evidence type="ECO:0000313" key="2">
    <source>
        <dbReference type="EMBL" id="GEU90416.1"/>
    </source>
</evidence>
<organism evidence="2">
    <name type="scientific">Tanacetum cinerariifolium</name>
    <name type="common">Dalmatian daisy</name>
    <name type="synonym">Chrysanthemum cinerariifolium</name>
    <dbReference type="NCBI Taxonomy" id="118510"/>
    <lineage>
        <taxon>Eukaryota</taxon>
        <taxon>Viridiplantae</taxon>
        <taxon>Streptophyta</taxon>
        <taxon>Embryophyta</taxon>
        <taxon>Tracheophyta</taxon>
        <taxon>Spermatophyta</taxon>
        <taxon>Magnoliopsida</taxon>
        <taxon>eudicotyledons</taxon>
        <taxon>Gunneridae</taxon>
        <taxon>Pentapetalae</taxon>
        <taxon>asterids</taxon>
        <taxon>campanulids</taxon>
        <taxon>Asterales</taxon>
        <taxon>Asteraceae</taxon>
        <taxon>Asteroideae</taxon>
        <taxon>Anthemideae</taxon>
        <taxon>Anthemidinae</taxon>
        <taxon>Tanacetum</taxon>
    </lineage>
</organism>
<dbReference type="AlphaFoldDB" id="A0A6L2NWD6"/>
<feature type="compositionally biased region" description="Basic and acidic residues" evidence="1">
    <location>
        <begin position="22"/>
        <end position="43"/>
    </location>
</feature>
<sequence>MSSDQESENESWGDSEDDDDDHQSGDERTESDDDKSIDLHRINDDEETQENEFIHALDDYVPMDDETHDVDDEEYVSINKELYGDVNVEMKNVEHANESKCNEEITNATQDNVEMSQEKVDDDPATHIRILMFLHLVPDVMYHLVIPEPTVIKPPKIVTAALVTTIPLFISTSQQSTHPPIPTTSTIITEAPTSTFVNPKFETLSTLQLRISNLEKKVKELKQVDLSTTLNALIRSKVPPVVNEYLGSSLGDAR</sequence>
<name>A0A6L2NWD6_TANCI</name>
<accession>A0A6L2NWD6</accession>
<comment type="caution">
    <text evidence="2">The sequence shown here is derived from an EMBL/GenBank/DDBJ whole genome shotgun (WGS) entry which is preliminary data.</text>
</comment>
<proteinExistence type="predicted"/>
<evidence type="ECO:0000256" key="1">
    <source>
        <dbReference type="SAM" id="MobiDB-lite"/>
    </source>
</evidence>
<feature type="region of interest" description="Disordered" evidence="1">
    <location>
        <begin position="1"/>
        <end position="49"/>
    </location>
</feature>
<dbReference type="EMBL" id="BKCJ010010180">
    <property type="protein sequence ID" value="GEU90416.1"/>
    <property type="molecule type" value="Genomic_DNA"/>
</dbReference>
<protein>
    <submittedName>
        <fullName evidence="2">Uncharacterized protein</fullName>
    </submittedName>
</protein>
<gene>
    <name evidence="2" type="ORF">Tci_062394</name>
</gene>